<dbReference type="Proteomes" id="UP000284379">
    <property type="component" value="Unassembled WGS sequence"/>
</dbReference>
<evidence type="ECO:0000313" key="3">
    <source>
        <dbReference type="Proteomes" id="UP000284379"/>
    </source>
</evidence>
<evidence type="ECO:0000256" key="1">
    <source>
        <dbReference type="SAM" id="Phobius"/>
    </source>
</evidence>
<keyword evidence="1" id="KW-0472">Membrane</keyword>
<dbReference type="RefSeq" id="WP_007484939.1">
    <property type="nucleotide sequence ID" value="NZ_CABJFV010000020.1"/>
</dbReference>
<dbReference type="AlphaFoldDB" id="A0A413VEB4"/>
<protein>
    <submittedName>
        <fullName evidence="2">Uncharacterized protein</fullName>
    </submittedName>
</protein>
<reference evidence="2 3" key="1">
    <citation type="submission" date="2018-08" db="EMBL/GenBank/DDBJ databases">
        <title>A genome reference for cultivated species of the human gut microbiota.</title>
        <authorList>
            <person name="Zou Y."/>
            <person name="Xue W."/>
            <person name="Luo G."/>
        </authorList>
    </citation>
    <scope>NUCLEOTIDE SEQUENCE [LARGE SCALE GENOMIC DNA]</scope>
    <source>
        <strain evidence="2 3">AM40-30BH</strain>
    </source>
</reference>
<organism evidence="2 3">
    <name type="scientific">Bacteroides nordii</name>
    <dbReference type="NCBI Taxonomy" id="291645"/>
    <lineage>
        <taxon>Bacteria</taxon>
        <taxon>Pseudomonadati</taxon>
        <taxon>Bacteroidota</taxon>
        <taxon>Bacteroidia</taxon>
        <taxon>Bacteroidales</taxon>
        <taxon>Bacteroidaceae</taxon>
        <taxon>Bacteroides</taxon>
    </lineage>
</organism>
<name>A0A413VEB4_9BACE</name>
<comment type="caution">
    <text evidence="2">The sequence shown here is derived from an EMBL/GenBank/DDBJ whole genome shotgun (WGS) entry which is preliminary data.</text>
</comment>
<keyword evidence="1" id="KW-0812">Transmembrane</keyword>
<feature type="transmembrane region" description="Helical" evidence="1">
    <location>
        <begin position="125"/>
        <end position="142"/>
    </location>
</feature>
<feature type="transmembrane region" description="Helical" evidence="1">
    <location>
        <begin position="148"/>
        <end position="170"/>
    </location>
</feature>
<gene>
    <name evidence="2" type="ORF">DW888_17325</name>
</gene>
<dbReference type="EMBL" id="QSGO01000020">
    <property type="protein sequence ID" value="RHB31893.1"/>
    <property type="molecule type" value="Genomic_DNA"/>
</dbReference>
<accession>A0A413VEB4</accession>
<feature type="transmembrane region" description="Helical" evidence="1">
    <location>
        <begin position="73"/>
        <end position="91"/>
    </location>
</feature>
<proteinExistence type="predicted"/>
<keyword evidence="1" id="KW-1133">Transmembrane helix</keyword>
<dbReference type="GeneID" id="69501564"/>
<evidence type="ECO:0000313" key="2">
    <source>
        <dbReference type="EMBL" id="RHB31893.1"/>
    </source>
</evidence>
<feature type="transmembrane region" description="Helical" evidence="1">
    <location>
        <begin position="49"/>
        <end position="67"/>
    </location>
</feature>
<sequence length="194" mass="23227">MELDELKKSWNALDEHLKDKKLVKDEEISQLINHATKNINEMSRLNKRLRIISLTIIALLLFTFIYDGVFPDIYYQIILIALVPALGWDLFSSRYLSNTSIDELPLVTVISRFNRIHRWVIRERMIGIGFILFMAVFFFFYREVWQHGTGMIIFFFIIWTVCIIIPLWIYRKNLNRLREIKKNLGELKELKDNN</sequence>